<accession>A0ABX1VPD5</accession>
<protein>
    <submittedName>
        <fullName evidence="1">Sugar ABC transporter ATP-binding protein</fullName>
    </submittedName>
</protein>
<dbReference type="GO" id="GO:0005524">
    <property type="term" value="F:ATP binding"/>
    <property type="evidence" value="ECO:0007669"/>
    <property type="project" value="UniProtKB-KW"/>
</dbReference>
<keyword evidence="1" id="KW-0067">ATP-binding</keyword>
<keyword evidence="1" id="KW-0547">Nucleotide-binding</keyword>
<comment type="caution">
    <text evidence="1">The sequence shown here is derived from an EMBL/GenBank/DDBJ whole genome shotgun (WGS) entry which is preliminary data.</text>
</comment>
<gene>
    <name evidence="1" type="ORF">G9470_09875</name>
</gene>
<evidence type="ECO:0000313" key="1">
    <source>
        <dbReference type="EMBL" id="NNJ30093.1"/>
    </source>
</evidence>
<evidence type="ECO:0000313" key="2">
    <source>
        <dbReference type="Proteomes" id="UP000539052"/>
    </source>
</evidence>
<name>A0ABX1VPD5_9FIRM</name>
<dbReference type="Proteomes" id="UP000539052">
    <property type="component" value="Unassembled WGS sequence"/>
</dbReference>
<dbReference type="RefSeq" id="WP_170821303.1">
    <property type="nucleotide sequence ID" value="NZ_JAAOXG010000019.1"/>
</dbReference>
<sequence length="113" mass="12413">MVLWILLSNSLKDLIASDIDLVFMQLDDFGEIHKVEGEKITIVIDNDTLATMKNGNILGVAESDMLIFARTEDLAGEKAPGSAINIDGRECTVDSWSENLGVTQIALHHSRMI</sequence>
<dbReference type="EMBL" id="JAAOXG010000019">
    <property type="protein sequence ID" value="NNJ30093.1"/>
    <property type="molecule type" value="Genomic_DNA"/>
</dbReference>
<reference evidence="1 2" key="1">
    <citation type="submission" date="2020-03" db="EMBL/GenBank/DDBJ databases">
        <title>Genome Sequence of industrial isolate, B5A.</title>
        <authorList>
            <person name="Sharma S."/>
            <person name="Patil P.B."/>
            <person name="Korpole S."/>
        </authorList>
    </citation>
    <scope>NUCLEOTIDE SEQUENCE [LARGE SCALE GENOMIC DNA]</scope>
    <source>
        <strain evidence="1 2">PI-S10-B5A</strain>
    </source>
</reference>
<proteinExistence type="predicted"/>
<keyword evidence="2" id="KW-1185">Reference proteome</keyword>
<organism evidence="1 2">
    <name type="scientific">Lacrimispora defluvii</name>
    <dbReference type="NCBI Taxonomy" id="2719233"/>
    <lineage>
        <taxon>Bacteria</taxon>
        <taxon>Bacillati</taxon>
        <taxon>Bacillota</taxon>
        <taxon>Clostridia</taxon>
        <taxon>Lachnospirales</taxon>
        <taxon>Lachnospiraceae</taxon>
        <taxon>Lacrimispora</taxon>
    </lineage>
</organism>